<evidence type="ECO:0000256" key="7">
    <source>
        <dbReference type="ARBA" id="ARBA00034661"/>
    </source>
</evidence>
<dbReference type="InterPro" id="IPR029063">
    <property type="entry name" value="SAM-dependent_MTases_sf"/>
</dbReference>
<sequence>MALLYKEAKVQNLVYSGKLEELYKIKVNLKKNQRKYNEDLRLFIAELFFLLHYIKPEEKKVNRIVYIGASPGFHLCKLIKMFPDLKFDLYDDQDIHPDLYQISLDNSEQVIFYKERFTIETCERYNTTVENIYLLTDHREPRYMKDPIFKKDEDGNLLREAFQNEKENSYTDDMNLQREICKKLKPLIAYLRFRPPHYYEENSSQNASLEYFKGDVILMIYNDYKSTESRLIVTNFDDDKFLWNYKSYQYRLNYFNDVVRESLLANPFTNDQTPLKNQLGNKFETVMLIYLLKCYFELQGITNIKSDSVISFYTGFVIVETCSSIPGMIQNCDINENAYSSTEDDVFQDEIYVIDELY</sequence>
<evidence type="ECO:0000256" key="1">
    <source>
        <dbReference type="ARBA" id="ARBA00004328"/>
    </source>
</evidence>
<reference evidence="9" key="1">
    <citation type="journal article" date="2020" name="Nature">
        <title>Giant virus diversity and host interactions through global metagenomics.</title>
        <authorList>
            <person name="Schulz F."/>
            <person name="Roux S."/>
            <person name="Paez-Espino D."/>
            <person name="Jungbluth S."/>
            <person name="Walsh D.A."/>
            <person name="Denef V.J."/>
            <person name="McMahon K.D."/>
            <person name="Konstantinidis K.T."/>
            <person name="Eloe-Fadrosh E.A."/>
            <person name="Kyrpides N.C."/>
            <person name="Woyke T."/>
        </authorList>
    </citation>
    <scope>NUCLEOTIDE SEQUENCE</scope>
    <source>
        <strain evidence="9">GVMAG-M-3300010160-4</strain>
    </source>
</reference>
<keyword evidence="4" id="KW-0251">Elongation factor</keyword>
<comment type="subunit">
    <text evidence="8">Interacts with poly(A) polymerase catalytic subunit OPG063. Interacts with OPG109 and OPG123; these interactions might help linking transcription to capping and polyadenylation.</text>
</comment>
<evidence type="ECO:0000256" key="4">
    <source>
        <dbReference type="ARBA" id="ARBA00022768"/>
    </source>
</evidence>
<evidence type="ECO:0000256" key="8">
    <source>
        <dbReference type="ARBA" id="ARBA00046511"/>
    </source>
</evidence>
<dbReference type="EMBL" id="MN739124">
    <property type="protein sequence ID" value="QHS90063.1"/>
    <property type="molecule type" value="Genomic_DNA"/>
</dbReference>
<dbReference type="GO" id="GO:0044423">
    <property type="term" value="C:virion component"/>
    <property type="evidence" value="ECO:0007669"/>
    <property type="project" value="UniProtKB-KW"/>
</dbReference>
<protein>
    <recommendedName>
        <fullName evidence="3">Cap-specific mRNA (nucleoside-2'-O-)-methyltransferase</fullName>
        <ecNumber evidence="2">2.1.1.57</ecNumber>
    </recommendedName>
</protein>
<accession>A0A6C0BFA1</accession>
<evidence type="ECO:0000256" key="5">
    <source>
        <dbReference type="ARBA" id="ARBA00022844"/>
    </source>
</evidence>
<dbReference type="Gene3D" id="3.40.50.150">
    <property type="entry name" value="Vaccinia Virus protein VP39"/>
    <property type="match status" value="1"/>
</dbReference>
<dbReference type="AlphaFoldDB" id="A0A6C0BFA1"/>
<evidence type="ECO:0000313" key="9">
    <source>
        <dbReference type="EMBL" id="QHS90063.1"/>
    </source>
</evidence>
<proteinExistence type="predicted"/>
<dbReference type="InterPro" id="IPR025804">
    <property type="entry name" value="Pox/kineto_cap_MeTfrase"/>
</dbReference>
<dbReference type="SUPFAM" id="SSF53335">
    <property type="entry name" value="S-adenosyl-L-methionine-dependent methyltransferases"/>
    <property type="match status" value="1"/>
</dbReference>
<evidence type="ECO:0000256" key="2">
    <source>
        <dbReference type="ARBA" id="ARBA00011923"/>
    </source>
</evidence>
<dbReference type="GO" id="GO:0004483">
    <property type="term" value="F:methyltransferase cap1 activity"/>
    <property type="evidence" value="ECO:0007669"/>
    <property type="project" value="UniProtKB-EC"/>
</dbReference>
<keyword evidence="5" id="KW-0946">Virion</keyword>
<dbReference type="EC" id="2.1.1.57" evidence="2"/>
<organism evidence="9">
    <name type="scientific">viral metagenome</name>
    <dbReference type="NCBI Taxonomy" id="1070528"/>
    <lineage>
        <taxon>unclassified sequences</taxon>
        <taxon>metagenomes</taxon>
        <taxon>organismal metagenomes</taxon>
    </lineage>
</organism>
<dbReference type="Pfam" id="PF01358">
    <property type="entry name" value="PARP_regulatory"/>
    <property type="match status" value="1"/>
</dbReference>
<dbReference type="PROSITE" id="PS51612">
    <property type="entry name" value="SAM_MT_2O_PK"/>
    <property type="match status" value="1"/>
</dbReference>
<dbReference type="InterPro" id="IPR000176">
    <property type="entry name" value="mRNA_MeTrfase-like"/>
</dbReference>
<name>A0A6C0BFA1_9ZZZZ</name>
<evidence type="ECO:0000256" key="6">
    <source>
        <dbReference type="ARBA" id="ARBA00022917"/>
    </source>
</evidence>
<dbReference type="GO" id="GO:0006370">
    <property type="term" value="P:7-methylguanosine mRNA capping"/>
    <property type="evidence" value="ECO:0007669"/>
    <property type="project" value="InterPro"/>
</dbReference>
<dbReference type="GO" id="GO:0003746">
    <property type="term" value="F:translation elongation factor activity"/>
    <property type="evidence" value="ECO:0007669"/>
    <property type="project" value="UniProtKB-KW"/>
</dbReference>
<comment type="function">
    <text evidence="7">Displays methyltransferase, positive regulation of the poly(A) polymerase and transcription elongation activities. Involved in the modification of both mRNA ends and in intermediate and late gene positive transcription elongation. At the mRNAs 5' end, methylates the ribose 2' OH group of the first transcribed nucleotide, thereby producing a 2'-O-methylpurine cap. At the 3' end, functions as a processivity factor which stimulates the activity of the viral poly(A) polymerase OPG063 that creates mRNA's poly(A) tail. In the presence of OPG102, OPG063 does not dissociate from the RNA allowing tail elongation to around 250 adenylates.</text>
</comment>
<evidence type="ECO:0000256" key="3">
    <source>
        <dbReference type="ARBA" id="ARBA00015701"/>
    </source>
</evidence>
<comment type="subcellular location">
    <subcellularLocation>
        <location evidence="1">Virion</location>
    </subcellularLocation>
</comment>
<keyword evidence="6" id="KW-0648">Protein biosynthesis</keyword>